<name>A0AAW2ZJ13_9EUKA</name>
<evidence type="ECO:0000256" key="1">
    <source>
        <dbReference type="SAM" id="Coils"/>
    </source>
</evidence>
<dbReference type="AlphaFoldDB" id="A0AAW2ZJ13"/>
<accession>A0AAW2ZJ13</accession>
<feature type="compositionally biased region" description="Basic and acidic residues" evidence="2">
    <location>
        <begin position="393"/>
        <end position="402"/>
    </location>
</feature>
<dbReference type="EMBL" id="JAOPGA020001552">
    <property type="protein sequence ID" value="KAL0489384.1"/>
    <property type="molecule type" value="Genomic_DNA"/>
</dbReference>
<evidence type="ECO:0000256" key="2">
    <source>
        <dbReference type="SAM" id="MobiDB-lite"/>
    </source>
</evidence>
<sequence length="536" mass="62670">MVTFTPMIILYQISNHSDSIQLERNVKHLINEYNENHVHNINSACVFGGFDGEWIMNQMESHTHLHDSNQIVNSIHRFDVDLKNAIRWLYRHTEPLPPIRTTSLLDYVYDGITHHFECMLQNHQNDSNDDYLMIVPPLLLNQLVDVCKQAMQILKISILNQDESVLSANWPIPFQNQLKRNDKTREDLICKLVNLPNFEMEWNWNQVQQNPNQILNKMLRACVDYLYVIGEHHDVRYDALRIDSNGELILPNDLLPVAISIKNLLINYLSHWRSAHEPSKTLITSYLIFDVILKHHIDLQWSEMIKLEIDFVNNIYYYNKQWMGRQKKARIEMQNLLTDPMLWLTDYVQKKVDLYVPGSPSPIRPSVVSSSVISNIVSSPATTLSPATKKRQRQEPMREELKQQSAKKQRLPGIEYTPKMAPPRQQMVTPRVILSVKKSVQPTPPSKFKLPGIAYTPAVAKTIQRKQELDEDLRRLEEYNKRLLDVMDSEPQDDFTFNEGQDEVDHLYNNEENEDERSALEEETRAALEISFNFSF</sequence>
<evidence type="ECO:0000313" key="3">
    <source>
        <dbReference type="EMBL" id="KAL0489384.1"/>
    </source>
</evidence>
<dbReference type="Proteomes" id="UP001431209">
    <property type="component" value="Unassembled WGS sequence"/>
</dbReference>
<protein>
    <submittedName>
        <fullName evidence="3">Uncharacterized protein</fullName>
    </submittedName>
</protein>
<evidence type="ECO:0000313" key="4">
    <source>
        <dbReference type="Proteomes" id="UP001431209"/>
    </source>
</evidence>
<organism evidence="3 4">
    <name type="scientific">Acrasis kona</name>
    <dbReference type="NCBI Taxonomy" id="1008807"/>
    <lineage>
        <taxon>Eukaryota</taxon>
        <taxon>Discoba</taxon>
        <taxon>Heterolobosea</taxon>
        <taxon>Tetramitia</taxon>
        <taxon>Eutetramitia</taxon>
        <taxon>Acrasidae</taxon>
        <taxon>Acrasis</taxon>
    </lineage>
</organism>
<feature type="coiled-coil region" evidence="1">
    <location>
        <begin position="459"/>
        <end position="486"/>
    </location>
</feature>
<gene>
    <name evidence="3" type="ORF">AKO1_010690</name>
</gene>
<proteinExistence type="predicted"/>
<keyword evidence="4" id="KW-1185">Reference proteome</keyword>
<feature type="region of interest" description="Disordered" evidence="2">
    <location>
        <begin position="382"/>
        <end position="421"/>
    </location>
</feature>
<keyword evidence="1" id="KW-0175">Coiled coil</keyword>
<reference evidence="3 4" key="1">
    <citation type="submission" date="2024-03" db="EMBL/GenBank/DDBJ databases">
        <title>The Acrasis kona genome and developmental transcriptomes reveal deep origins of eukaryotic multicellular pathways.</title>
        <authorList>
            <person name="Sheikh S."/>
            <person name="Fu C.-J."/>
            <person name="Brown M.W."/>
            <person name="Baldauf S.L."/>
        </authorList>
    </citation>
    <scope>NUCLEOTIDE SEQUENCE [LARGE SCALE GENOMIC DNA]</scope>
    <source>
        <strain evidence="3 4">ATCC MYA-3509</strain>
    </source>
</reference>
<comment type="caution">
    <text evidence="3">The sequence shown here is derived from an EMBL/GenBank/DDBJ whole genome shotgun (WGS) entry which is preliminary data.</text>
</comment>